<gene>
    <name evidence="1" type="ORF">ERS008198_00287</name>
</gene>
<reference evidence="1 2" key="1">
    <citation type="submission" date="2015-03" db="EMBL/GenBank/DDBJ databases">
        <authorList>
            <consortium name="Pathogen Informatics"/>
        </authorList>
    </citation>
    <scope>NUCLEOTIDE SEQUENCE [LARGE SCALE GENOMIC DNA]</scope>
    <source>
        <strain evidence="1 2">A1104</strain>
    </source>
</reference>
<evidence type="ECO:0000313" key="1">
    <source>
        <dbReference type="EMBL" id="CNT59848.1"/>
    </source>
</evidence>
<name>A0A655BMF3_SALET</name>
<dbReference type="Proteomes" id="UP000041314">
    <property type="component" value="Unassembled WGS sequence"/>
</dbReference>
<accession>A0A655BMF3</accession>
<evidence type="ECO:0000313" key="2">
    <source>
        <dbReference type="Proteomes" id="UP000041314"/>
    </source>
</evidence>
<dbReference type="EMBL" id="CQPA01000002">
    <property type="protein sequence ID" value="CNT59848.1"/>
    <property type="molecule type" value="Genomic_DNA"/>
</dbReference>
<proteinExistence type="predicted"/>
<dbReference type="AlphaFoldDB" id="A0A655BMF3"/>
<organism evidence="1 2">
    <name type="scientific">Salmonella enterica subsp. enterica serovar Bovismorbificans</name>
    <dbReference type="NCBI Taxonomy" id="58097"/>
    <lineage>
        <taxon>Bacteria</taxon>
        <taxon>Pseudomonadati</taxon>
        <taxon>Pseudomonadota</taxon>
        <taxon>Gammaproteobacteria</taxon>
        <taxon>Enterobacterales</taxon>
        <taxon>Enterobacteriaceae</taxon>
        <taxon>Salmonella</taxon>
    </lineage>
</organism>
<sequence length="74" mass="7800">MADSNIGVFSVPLVDGGIISETILSQFNSTIIRTLAYIGAVTITALGNGRFRFTGIALQSKRSVSGTVLINAQR</sequence>
<protein>
    <submittedName>
        <fullName evidence="1">Uncharacterized protein</fullName>
    </submittedName>
</protein>